<gene>
    <name evidence="3" type="ORF">DPV97_07850</name>
</gene>
<dbReference type="InterPro" id="IPR027417">
    <property type="entry name" value="P-loop_NTPase"/>
</dbReference>
<keyword evidence="1" id="KW-0812">Transmembrane</keyword>
<feature type="domain" description="Zona occludens toxin N-terminal" evidence="2">
    <location>
        <begin position="3"/>
        <end position="209"/>
    </location>
</feature>
<sequence>MAISAYVGLPGHGKSYEVVKSVIIPAISSGRRVVSNIYGLNKQLIEEYCLSKDKKLSPENLGELVVVDNDACLSENFYPYKNAIDNGIETFCKAGDLIVIDEAWRFFPRKEKIKDNHFSFLSEHRHFTDDNGVSCDFVILNQDLTNLQKELVERIETTFKMTKLVAAGLKSRYRIDVFSGNKCWKTSRTSTYQEKYDKAIFPLYKSYETENGRELVTDKRQNALNKSSIKYFAVLFVLIFGFSVYKLINFFHPNDVKDSQAEQAIQENSEVNSVSESSNQLPIQIVPPLSTQWRITGELQKSGKSFVILADNQGNLRLEPRSSFNFTGRMLEGIIDNQRVNYYSGVKQ</sequence>
<name>A0AB37IGN7_HAEPA</name>
<reference evidence="3 4" key="1">
    <citation type="submission" date="2018-05" db="EMBL/GenBank/DDBJ databases">
        <title>Draft Genome Sequences for a Diverse set of 7 Haemophilus Species.</title>
        <authorList>
            <person name="Nichols M."/>
            <person name="Topaz N."/>
            <person name="Wang X."/>
            <person name="Wang X."/>
            <person name="Boxrud D."/>
        </authorList>
    </citation>
    <scope>NUCLEOTIDE SEQUENCE [LARGE SCALE GENOMIC DNA]</scope>
    <source>
        <strain evidence="3 4">C2008003258</strain>
    </source>
</reference>
<evidence type="ECO:0000256" key="1">
    <source>
        <dbReference type="SAM" id="Phobius"/>
    </source>
</evidence>
<evidence type="ECO:0000313" key="3">
    <source>
        <dbReference type="EMBL" id="RDE90858.1"/>
    </source>
</evidence>
<evidence type="ECO:0000313" key="4">
    <source>
        <dbReference type="Proteomes" id="UP000253763"/>
    </source>
</evidence>
<keyword evidence="1" id="KW-0472">Membrane</keyword>
<organism evidence="3 4">
    <name type="scientific">Haemophilus parainfluenzae</name>
    <dbReference type="NCBI Taxonomy" id="729"/>
    <lineage>
        <taxon>Bacteria</taxon>
        <taxon>Pseudomonadati</taxon>
        <taxon>Pseudomonadota</taxon>
        <taxon>Gammaproteobacteria</taxon>
        <taxon>Pasteurellales</taxon>
        <taxon>Pasteurellaceae</taxon>
        <taxon>Haemophilus</taxon>
    </lineage>
</organism>
<protein>
    <recommendedName>
        <fullName evidence="2">Zona occludens toxin N-terminal domain-containing protein</fullName>
    </recommendedName>
</protein>
<dbReference type="Proteomes" id="UP000253763">
    <property type="component" value="Unassembled WGS sequence"/>
</dbReference>
<feature type="transmembrane region" description="Helical" evidence="1">
    <location>
        <begin position="229"/>
        <end position="248"/>
    </location>
</feature>
<dbReference type="Pfam" id="PF05707">
    <property type="entry name" value="Zot"/>
    <property type="match status" value="1"/>
</dbReference>
<dbReference type="RefSeq" id="WP_070712716.1">
    <property type="nucleotide sequence ID" value="NZ_QEPZ01000006.1"/>
</dbReference>
<keyword evidence="1" id="KW-1133">Transmembrane helix</keyword>
<dbReference type="AlphaFoldDB" id="A0AB37IGN7"/>
<accession>A0AB37IGN7</accession>
<dbReference type="Gene3D" id="3.40.50.300">
    <property type="entry name" value="P-loop containing nucleotide triphosphate hydrolases"/>
    <property type="match status" value="1"/>
</dbReference>
<comment type="caution">
    <text evidence="3">The sequence shown here is derived from an EMBL/GenBank/DDBJ whole genome shotgun (WGS) entry which is preliminary data.</text>
</comment>
<evidence type="ECO:0000259" key="2">
    <source>
        <dbReference type="Pfam" id="PF05707"/>
    </source>
</evidence>
<dbReference type="EMBL" id="QEPZ01000006">
    <property type="protein sequence ID" value="RDE90858.1"/>
    <property type="molecule type" value="Genomic_DNA"/>
</dbReference>
<dbReference type="InterPro" id="IPR008900">
    <property type="entry name" value="Zot_N"/>
</dbReference>
<proteinExistence type="predicted"/>